<keyword evidence="4" id="KW-1185">Reference proteome</keyword>
<accession>A0A8C4SPP2</accession>
<dbReference type="InterPro" id="IPR013642">
    <property type="entry name" value="CLCA_N"/>
</dbReference>
<feature type="domain" description="Calcium-activated chloride channel N-terminal" evidence="2">
    <location>
        <begin position="28"/>
        <end position="57"/>
    </location>
</feature>
<proteinExistence type="predicted"/>
<evidence type="ECO:0000313" key="3">
    <source>
        <dbReference type="Ensembl" id="ENSECRP00000020187.1"/>
    </source>
</evidence>
<dbReference type="Pfam" id="PF08434">
    <property type="entry name" value="CLCA"/>
    <property type="match status" value="1"/>
</dbReference>
<reference evidence="3" key="2">
    <citation type="submission" date="2025-08" db="UniProtKB">
        <authorList>
            <consortium name="Ensembl"/>
        </authorList>
    </citation>
    <scope>IDENTIFICATION</scope>
</reference>
<feature type="chain" id="PRO_5034951825" description="Calcium-activated chloride channel N-terminal domain-containing protein" evidence="1">
    <location>
        <begin position="26"/>
        <end position="64"/>
    </location>
</feature>
<evidence type="ECO:0000313" key="4">
    <source>
        <dbReference type="Proteomes" id="UP000694620"/>
    </source>
</evidence>
<protein>
    <recommendedName>
        <fullName evidence="2">Calcium-activated chloride channel N-terminal domain-containing protein</fullName>
    </recommendedName>
</protein>
<sequence length="64" mass="7312">NKLRGPLILKFLFTVSLCLLSGTKSLKVELENNGYKNLVIAINPKVPENTNIITRIEVIPFYFY</sequence>
<evidence type="ECO:0000259" key="2">
    <source>
        <dbReference type="Pfam" id="PF08434"/>
    </source>
</evidence>
<reference evidence="3" key="3">
    <citation type="submission" date="2025-09" db="UniProtKB">
        <authorList>
            <consortium name="Ensembl"/>
        </authorList>
    </citation>
    <scope>IDENTIFICATION</scope>
</reference>
<name>A0A8C4SPP2_ERPCA</name>
<organism evidence="3 4">
    <name type="scientific">Erpetoichthys calabaricus</name>
    <name type="common">Rope fish</name>
    <name type="synonym">Calamoichthys calabaricus</name>
    <dbReference type="NCBI Taxonomy" id="27687"/>
    <lineage>
        <taxon>Eukaryota</taxon>
        <taxon>Metazoa</taxon>
        <taxon>Chordata</taxon>
        <taxon>Craniata</taxon>
        <taxon>Vertebrata</taxon>
        <taxon>Euteleostomi</taxon>
        <taxon>Actinopterygii</taxon>
        <taxon>Polypteriformes</taxon>
        <taxon>Polypteridae</taxon>
        <taxon>Erpetoichthys</taxon>
    </lineage>
</organism>
<reference evidence="3" key="1">
    <citation type="submission" date="2021-06" db="EMBL/GenBank/DDBJ databases">
        <authorList>
            <consortium name="Wellcome Sanger Institute Data Sharing"/>
        </authorList>
    </citation>
    <scope>NUCLEOTIDE SEQUENCE [LARGE SCALE GENOMIC DNA]</scope>
</reference>
<dbReference type="Proteomes" id="UP000694620">
    <property type="component" value="Chromosome 10"/>
</dbReference>
<keyword evidence="1" id="KW-0732">Signal</keyword>
<dbReference type="Ensembl" id="ENSECRT00000020624.1">
    <property type="protein sequence ID" value="ENSECRP00000020187.1"/>
    <property type="gene ID" value="ENSECRG00000013570.1"/>
</dbReference>
<evidence type="ECO:0000256" key="1">
    <source>
        <dbReference type="SAM" id="SignalP"/>
    </source>
</evidence>
<feature type="signal peptide" evidence="1">
    <location>
        <begin position="1"/>
        <end position="25"/>
    </location>
</feature>
<dbReference type="AlphaFoldDB" id="A0A8C4SPP2"/>